<dbReference type="InterPro" id="IPR014710">
    <property type="entry name" value="RmlC-like_jellyroll"/>
</dbReference>
<dbReference type="PANTHER" id="PTHR46797:SF2">
    <property type="entry name" value="TRANSCRIPTIONAL REGULATOR"/>
    <property type="match status" value="1"/>
</dbReference>
<evidence type="ECO:0000313" key="3">
    <source>
        <dbReference type="EMBL" id="SFV39070.1"/>
    </source>
</evidence>
<dbReference type="CDD" id="cd02209">
    <property type="entry name" value="cupin_XRE_C"/>
    <property type="match status" value="1"/>
</dbReference>
<dbReference type="RefSeq" id="WP_092869600.1">
    <property type="nucleotide sequence ID" value="NZ_FPCH01000005.1"/>
</dbReference>
<proteinExistence type="predicted"/>
<evidence type="ECO:0000259" key="2">
    <source>
        <dbReference type="PROSITE" id="PS50943"/>
    </source>
</evidence>
<evidence type="ECO:0000313" key="4">
    <source>
        <dbReference type="Proteomes" id="UP000199423"/>
    </source>
</evidence>
<accession>A0A1I7NWM1</accession>
<dbReference type="GO" id="GO:0003700">
    <property type="term" value="F:DNA-binding transcription factor activity"/>
    <property type="evidence" value="ECO:0007669"/>
    <property type="project" value="TreeGrafter"/>
</dbReference>
<dbReference type="SUPFAM" id="SSF47413">
    <property type="entry name" value="lambda repressor-like DNA-binding domains"/>
    <property type="match status" value="1"/>
</dbReference>
<dbReference type="SMART" id="SM00530">
    <property type="entry name" value="HTH_XRE"/>
    <property type="match status" value="1"/>
</dbReference>
<dbReference type="Gene3D" id="1.10.260.40">
    <property type="entry name" value="lambda repressor-like DNA-binding domains"/>
    <property type="match status" value="1"/>
</dbReference>
<dbReference type="Proteomes" id="UP000199423">
    <property type="component" value="Unassembled WGS sequence"/>
</dbReference>
<name>A0A1I7NWM1_9HYPH</name>
<dbReference type="PANTHER" id="PTHR46797">
    <property type="entry name" value="HTH-TYPE TRANSCRIPTIONAL REGULATOR"/>
    <property type="match status" value="1"/>
</dbReference>
<dbReference type="InterPro" id="IPR013096">
    <property type="entry name" value="Cupin_2"/>
</dbReference>
<dbReference type="STRING" id="51670.SAMN04488557_4094"/>
<dbReference type="AlphaFoldDB" id="A0A1I7NWM1"/>
<sequence>MAARGQRSNNQPIELGQRLKSARKSKGLLLREVADQVGCSKSLLSKFEHGAASPSLATLHRIVQVLGINIGALCDHVPASTVHVSKANGRPLINTAANGASVGVVLERLVPHGAGHQLQGNIHIIPPGHGSVGSITHEGEEIGYVLAGRLDLTIGKETFRLTEGDSFVFSSGLDHAYRNPGRKIAKVIWINTPPTF</sequence>
<organism evidence="3 4">
    <name type="scientific">Hyphomicrobium facile</name>
    <dbReference type="NCBI Taxonomy" id="51670"/>
    <lineage>
        <taxon>Bacteria</taxon>
        <taxon>Pseudomonadati</taxon>
        <taxon>Pseudomonadota</taxon>
        <taxon>Alphaproteobacteria</taxon>
        <taxon>Hyphomicrobiales</taxon>
        <taxon>Hyphomicrobiaceae</taxon>
        <taxon>Hyphomicrobium</taxon>
    </lineage>
</organism>
<dbReference type="GO" id="GO:0003677">
    <property type="term" value="F:DNA binding"/>
    <property type="evidence" value="ECO:0007669"/>
    <property type="project" value="UniProtKB-KW"/>
</dbReference>
<keyword evidence="1" id="KW-0238">DNA-binding</keyword>
<dbReference type="InterPro" id="IPR010982">
    <property type="entry name" value="Lambda_DNA-bd_dom_sf"/>
</dbReference>
<dbReference type="OrthoDB" id="9814751at2"/>
<protein>
    <submittedName>
        <fullName evidence="3">Helix-turn-helix domain-containing protein</fullName>
    </submittedName>
</protein>
<dbReference type="PROSITE" id="PS50943">
    <property type="entry name" value="HTH_CROC1"/>
    <property type="match status" value="1"/>
</dbReference>
<dbReference type="Pfam" id="PF07883">
    <property type="entry name" value="Cupin_2"/>
    <property type="match status" value="1"/>
</dbReference>
<dbReference type="CDD" id="cd00093">
    <property type="entry name" value="HTH_XRE"/>
    <property type="match status" value="1"/>
</dbReference>
<reference evidence="4" key="1">
    <citation type="submission" date="2016-10" db="EMBL/GenBank/DDBJ databases">
        <authorList>
            <person name="Varghese N."/>
            <person name="Submissions S."/>
        </authorList>
    </citation>
    <scope>NUCLEOTIDE SEQUENCE [LARGE SCALE GENOMIC DNA]</scope>
    <source>
        <strain evidence="4">DSM 1565</strain>
    </source>
</reference>
<evidence type="ECO:0000256" key="1">
    <source>
        <dbReference type="ARBA" id="ARBA00023125"/>
    </source>
</evidence>
<dbReference type="Pfam" id="PF13560">
    <property type="entry name" value="HTH_31"/>
    <property type="match status" value="1"/>
</dbReference>
<dbReference type="Gene3D" id="2.60.120.10">
    <property type="entry name" value="Jelly Rolls"/>
    <property type="match status" value="1"/>
</dbReference>
<keyword evidence="4" id="KW-1185">Reference proteome</keyword>
<feature type="domain" description="HTH cro/C1-type" evidence="2">
    <location>
        <begin position="19"/>
        <end position="73"/>
    </location>
</feature>
<dbReference type="GO" id="GO:0005829">
    <property type="term" value="C:cytosol"/>
    <property type="evidence" value="ECO:0007669"/>
    <property type="project" value="TreeGrafter"/>
</dbReference>
<dbReference type="InterPro" id="IPR011051">
    <property type="entry name" value="RmlC_Cupin_sf"/>
</dbReference>
<dbReference type="SUPFAM" id="SSF51182">
    <property type="entry name" value="RmlC-like cupins"/>
    <property type="match status" value="1"/>
</dbReference>
<dbReference type="InterPro" id="IPR001387">
    <property type="entry name" value="Cro/C1-type_HTH"/>
</dbReference>
<gene>
    <name evidence="3" type="ORF">SAMN04488557_4094</name>
</gene>
<dbReference type="EMBL" id="FPCH01000005">
    <property type="protein sequence ID" value="SFV39070.1"/>
    <property type="molecule type" value="Genomic_DNA"/>
</dbReference>
<dbReference type="InterPro" id="IPR050807">
    <property type="entry name" value="TransReg_Diox_bact_type"/>
</dbReference>